<dbReference type="GO" id="GO:0003723">
    <property type="term" value="F:RNA binding"/>
    <property type="evidence" value="ECO:0007669"/>
    <property type="project" value="UniProtKB-UniRule"/>
</dbReference>
<dbReference type="GO" id="GO:0031564">
    <property type="term" value="P:transcription antitermination"/>
    <property type="evidence" value="ECO:0007669"/>
    <property type="project" value="UniProtKB-UniRule"/>
</dbReference>
<dbReference type="InterPro" id="IPR058582">
    <property type="entry name" value="KH_NusA_2nd"/>
</dbReference>
<dbReference type="SUPFAM" id="SSF50249">
    <property type="entry name" value="Nucleic acid-binding proteins"/>
    <property type="match status" value="1"/>
</dbReference>
<keyword evidence="2 7" id="KW-0963">Cytoplasm</keyword>
<dbReference type="InterPro" id="IPR013735">
    <property type="entry name" value="TF_NusA_N"/>
</dbReference>
<keyword evidence="3 7" id="KW-0889">Transcription antitermination</keyword>
<evidence type="ECO:0000256" key="1">
    <source>
        <dbReference type="ARBA" id="ARBA00022472"/>
    </source>
</evidence>
<proteinExistence type="inferred from homology"/>
<dbReference type="CDD" id="cd04455">
    <property type="entry name" value="S1_NusA"/>
    <property type="match status" value="1"/>
</dbReference>
<accession>A0A0G1BE45</accession>
<dbReference type="Gene3D" id="2.40.50.140">
    <property type="entry name" value="Nucleic acid-binding proteins"/>
    <property type="match status" value="1"/>
</dbReference>
<evidence type="ECO:0000313" key="10">
    <source>
        <dbReference type="EMBL" id="KKS44621.1"/>
    </source>
</evidence>
<dbReference type="SUPFAM" id="SSF54814">
    <property type="entry name" value="Prokaryotic type KH domain (KH-domain type II)"/>
    <property type="match status" value="2"/>
</dbReference>
<feature type="domain" description="S1 motif" evidence="9">
    <location>
        <begin position="198"/>
        <end position="262"/>
    </location>
</feature>
<dbReference type="FunFam" id="3.30.300.20:FF:000005">
    <property type="entry name" value="Transcription termination/antitermination protein NusA"/>
    <property type="match status" value="1"/>
</dbReference>
<dbReference type="InterPro" id="IPR010213">
    <property type="entry name" value="TF_NusA"/>
</dbReference>
<dbReference type="EMBL" id="LCCZ01000003">
    <property type="protein sequence ID" value="KKS44621.1"/>
    <property type="molecule type" value="Genomic_DNA"/>
</dbReference>
<comment type="similarity">
    <text evidence="7">Belongs to the NusA family.</text>
</comment>
<dbReference type="InterPro" id="IPR009019">
    <property type="entry name" value="KH_sf_prok-type"/>
</dbReference>
<dbReference type="SMART" id="SM00316">
    <property type="entry name" value="S1"/>
    <property type="match status" value="1"/>
</dbReference>
<dbReference type="InterPro" id="IPR012340">
    <property type="entry name" value="NA-bd_OB-fold"/>
</dbReference>
<dbReference type="InterPro" id="IPR004087">
    <property type="entry name" value="KH_dom"/>
</dbReference>
<dbReference type="Proteomes" id="UP000034875">
    <property type="component" value="Unassembled WGS sequence"/>
</dbReference>
<evidence type="ECO:0000256" key="3">
    <source>
        <dbReference type="ARBA" id="ARBA00022814"/>
    </source>
</evidence>
<dbReference type="AlphaFoldDB" id="A0A0G1BE45"/>
<dbReference type="InterPro" id="IPR015946">
    <property type="entry name" value="KH_dom-like_a/b"/>
</dbReference>
<evidence type="ECO:0000256" key="7">
    <source>
        <dbReference type="HAMAP-Rule" id="MF_00945"/>
    </source>
</evidence>
<comment type="subcellular location">
    <subcellularLocation>
        <location evidence="7">Cytoplasm</location>
    </subcellularLocation>
</comment>
<name>A0A0G1BE45_9BACT</name>
<dbReference type="PROSITE" id="PS50084">
    <property type="entry name" value="KH_TYPE_1"/>
    <property type="match status" value="1"/>
</dbReference>
<evidence type="ECO:0000256" key="2">
    <source>
        <dbReference type="ARBA" id="ARBA00022490"/>
    </source>
</evidence>
<evidence type="ECO:0000259" key="9">
    <source>
        <dbReference type="PROSITE" id="PS50126"/>
    </source>
</evidence>
<dbReference type="GO" id="GO:0006353">
    <property type="term" value="P:DNA-templated transcription termination"/>
    <property type="evidence" value="ECO:0007669"/>
    <property type="project" value="UniProtKB-UniRule"/>
</dbReference>
<keyword evidence="1 7" id="KW-0806">Transcription termination</keyword>
<evidence type="ECO:0000256" key="6">
    <source>
        <dbReference type="ARBA" id="ARBA00023163"/>
    </source>
</evidence>
<dbReference type="PANTHER" id="PTHR22648:SF0">
    <property type="entry name" value="TRANSCRIPTION TERMINATION_ANTITERMINATION PROTEIN NUSA"/>
    <property type="match status" value="1"/>
</dbReference>
<reference evidence="10 11" key="1">
    <citation type="journal article" date="2015" name="Nature">
        <title>rRNA introns, odd ribosomes, and small enigmatic genomes across a large radiation of phyla.</title>
        <authorList>
            <person name="Brown C.T."/>
            <person name="Hug L.A."/>
            <person name="Thomas B.C."/>
            <person name="Sharon I."/>
            <person name="Castelle C.J."/>
            <person name="Singh A."/>
            <person name="Wilkins M.J."/>
            <person name="Williams K.H."/>
            <person name="Banfield J.F."/>
        </authorList>
    </citation>
    <scope>NUCLEOTIDE SEQUENCE [LARGE SCALE GENOMIC DNA]</scope>
</reference>
<comment type="function">
    <text evidence="7">Participates in both transcription termination and antitermination.</text>
</comment>
<dbReference type="GO" id="GO:0003700">
    <property type="term" value="F:DNA-binding transcription factor activity"/>
    <property type="evidence" value="ECO:0007669"/>
    <property type="project" value="InterPro"/>
</dbReference>
<sequence length="439" mass="48720">MIDLKQFLAGIQQLSEEKGIPREKVIEAVEMALAAAYKKEYGERGQIIKACLDEKTGKFKLEQIKQVVDESMLKAEEEPEEGAGESKTEEVNKEKKEKASAKDKDRSGSESVGFGPETITAESEEDKKIRFNPERHIMIEEAKKIKKGVKVGDEVSFDLEYKEDYGRIAAQTAKQVIVQRLREVERNALLDEFKSKEGKIISGTVQRIEGPNVFLDVGKTTAVLPAQERVPREQYRIGERLSVYVVSVEEDFKGPRIVVSRSHPRFVSGLFEMEVPEIASGVVQIKNIAREAGSRTKIAVFSNESNIDPIGSCVGQKGTRIATIIQELNGEKMDIVEWNDDPLRFVANALSPAKVTDVEKVDAKHEMIVLVPLDQLSLAIGRGGQNVRLAAKLTTWRIDVRSAQNPKESVEGGVADIEAEKTEAADTTEVANIETVDKQ</sequence>
<dbReference type="Pfam" id="PF00575">
    <property type="entry name" value="S1"/>
    <property type="match status" value="1"/>
</dbReference>
<evidence type="ECO:0000256" key="8">
    <source>
        <dbReference type="SAM" id="MobiDB-lite"/>
    </source>
</evidence>
<dbReference type="PANTHER" id="PTHR22648">
    <property type="entry name" value="TRANSCRIPTION TERMINATION FACTOR NUSA"/>
    <property type="match status" value="1"/>
</dbReference>
<dbReference type="InterPro" id="IPR025249">
    <property type="entry name" value="TF_NusA_KH_1st"/>
</dbReference>
<dbReference type="GO" id="GO:0005829">
    <property type="term" value="C:cytosol"/>
    <property type="evidence" value="ECO:0007669"/>
    <property type="project" value="TreeGrafter"/>
</dbReference>
<keyword evidence="5 7" id="KW-0805">Transcription regulation</keyword>
<dbReference type="CDD" id="cd22529">
    <property type="entry name" value="KH-II_NusA_rpt2"/>
    <property type="match status" value="1"/>
</dbReference>
<dbReference type="InterPro" id="IPR003029">
    <property type="entry name" value="S1_domain"/>
</dbReference>
<dbReference type="InterPro" id="IPR030842">
    <property type="entry name" value="TF_NusA_bacterial"/>
</dbReference>
<dbReference type="FunFam" id="3.30.300.20:FF:000002">
    <property type="entry name" value="Transcription termination/antitermination protein NusA"/>
    <property type="match status" value="1"/>
</dbReference>
<dbReference type="SUPFAM" id="SSF69705">
    <property type="entry name" value="Transcription factor NusA, N-terminal domain"/>
    <property type="match status" value="1"/>
</dbReference>
<protein>
    <recommendedName>
        <fullName evidence="7">Transcription termination/antitermination protein NusA</fullName>
    </recommendedName>
</protein>
<feature type="compositionally biased region" description="Basic and acidic residues" evidence="8">
    <location>
        <begin position="84"/>
        <end position="108"/>
    </location>
</feature>
<evidence type="ECO:0000256" key="5">
    <source>
        <dbReference type="ARBA" id="ARBA00023015"/>
    </source>
</evidence>
<dbReference type="Pfam" id="PF26594">
    <property type="entry name" value="KH_NusA_2nd"/>
    <property type="match status" value="1"/>
</dbReference>
<dbReference type="HAMAP" id="MF_00945_B">
    <property type="entry name" value="NusA_B"/>
    <property type="match status" value="1"/>
</dbReference>
<evidence type="ECO:0000313" key="11">
    <source>
        <dbReference type="Proteomes" id="UP000034875"/>
    </source>
</evidence>
<organism evidence="10 11">
    <name type="scientific">candidate division CPR1 bacterium GW2011_GWA2_42_17</name>
    <dbReference type="NCBI Taxonomy" id="1618341"/>
    <lineage>
        <taxon>Bacteria</taxon>
        <taxon>candidate division CPR1</taxon>
    </lineage>
</organism>
<dbReference type="Pfam" id="PF08529">
    <property type="entry name" value="NusA_N"/>
    <property type="match status" value="1"/>
</dbReference>
<dbReference type="SMART" id="SM00322">
    <property type="entry name" value="KH"/>
    <property type="match status" value="2"/>
</dbReference>
<dbReference type="Gene3D" id="3.30.300.20">
    <property type="match status" value="2"/>
</dbReference>
<dbReference type="NCBIfam" id="TIGR01953">
    <property type="entry name" value="NusA"/>
    <property type="match status" value="1"/>
</dbReference>
<dbReference type="Pfam" id="PF13184">
    <property type="entry name" value="KH_NusA_1st"/>
    <property type="match status" value="1"/>
</dbReference>
<keyword evidence="6 7" id="KW-0804">Transcription</keyword>
<gene>
    <name evidence="7" type="primary">nusA</name>
    <name evidence="10" type="ORF">UV05_C0003G0013</name>
</gene>
<dbReference type="CDD" id="cd02134">
    <property type="entry name" value="KH-II_NusA_rpt1"/>
    <property type="match status" value="1"/>
</dbReference>
<dbReference type="PROSITE" id="PS50126">
    <property type="entry name" value="S1"/>
    <property type="match status" value="1"/>
</dbReference>
<keyword evidence="4 7" id="KW-0694">RNA-binding</keyword>
<comment type="caution">
    <text evidence="10">The sequence shown here is derived from an EMBL/GenBank/DDBJ whole genome shotgun (WGS) entry which is preliminary data.</text>
</comment>
<dbReference type="Gene3D" id="3.30.1480.10">
    <property type="entry name" value="NusA, N-terminal domain"/>
    <property type="match status" value="1"/>
</dbReference>
<dbReference type="PATRIC" id="fig|1618341.3.peg.67"/>
<comment type="subunit">
    <text evidence="7">Monomer. Binds directly to the core enzyme of the DNA-dependent RNA polymerase and to nascent RNA.</text>
</comment>
<evidence type="ECO:0000256" key="4">
    <source>
        <dbReference type="ARBA" id="ARBA00022884"/>
    </source>
</evidence>
<dbReference type="InterPro" id="IPR036555">
    <property type="entry name" value="NusA_N_sf"/>
</dbReference>
<feature type="region of interest" description="Disordered" evidence="8">
    <location>
        <begin position="74"/>
        <end position="128"/>
    </location>
</feature>